<proteinExistence type="predicted"/>
<dbReference type="EMBL" id="CAJJDM010000008">
    <property type="protein sequence ID" value="CAD8046645.1"/>
    <property type="molecule type" value="Genomic_DNA"/>
</dbReference>
<dbReference type="AlphaFoldDB" id="A0A8S1JWW3"/>
<feature type="transmembrane region" description="Helical" evidence="1">
    <location>
        <begin position="60"/>
        <end position="80"/>
    </location>
</feature>
<organism evidence="2 3">
    <name type="scientific">Paramecium primaurelia</name>
    <dbReference type="NCBI Taxonomy" id="5886"/>
    <lineage>
        <taxon>Eukaryota</taxon>
        <taxon>Sar</taxon>
        <taxon>Alveolata</taxon>
        <taxon>Ciliophora</taxon>
        <taxon>Intramacronucleata</taxon>
        <taxon>Oligohymenophorea</taxon>
        <taxon>Peniculida</taxon>
        <taxon>Parameciidae</taxon>
        <taxon>Paramecium</taxon>
    </lineage>
</organism>
<gene>
    <name evidence="2" type="ORF">PPRIM_AZ9-3.1.T0110024</name>
</gene>
<evidence type="ECO:0000313" key="3">
    <source>
        <dbReference type="Proteomes" id="UP000688137"/>
    </source>
</evidence>
<keyword evidence="3" id="KW-1185">Reference proteome</keyword>
<keyword evidence="1" id="KW-1133">Transmembrane helix</keyword>
<dbReference type="Proteomes" id="UP000688137">
    <property type="component" value="Unassembled WGS sequence"/>
</dbReference>
<comment type="caution">
    <text evidence="2">The sequence shown here is derived from an EMBL/GenBank/DDBJ whole genome shotgun (WGS) entry which is preliminary data.</text>
</comment>
<dbReference type="OMA" id="KWALFIT"/>
<keyword evidence="1" id="KW-0472">Membrane</keyword>
<protein>
    <submittedName>
        <fullName evidence="2">Uncharacterized protein</fullName>
    </submittedName>
</protein>
<name>A0A8S1JWW3_PARPR</name>
<keyword evidence="1" id="KW-0812">Transmembrane</keyword>
<sequence>MDYCFRTDLVLLLLIIQLLGHLFIHWNQYNCDWYGNIQICILIFNVLLRQLLQLSQFNKWALFITFIIAVETASMNVIAVQENE</sequence>
<evidence type="ECO:0000313" key="2">
    <source>
        <dbReference type="EMBL" id="CAD8046645.1"/>
    </source>
</evidence>
<reference evidence="2" key="1">
    <citation type="submission" date="2021-01" db="EMBL/GenBank/DDBJ databases">
        <authorList>
            <consortium name="Genoscope - CEA"/>
            <person name="William W."/>
        </authorList>
    </citation>
    <scope>NUCLEOTIDE SEQUENCE</scope>
</reference>
<feature type="transmembrane region" description="Helical" evidence="1">
    <location>
        <begin position="9"/>
        <end position="27"/>
    </location>
</feature>
<accession>A0A8S1JWW3</accession>
<evidence type="ECO:0000256" key="1">
    <source>
        <dbReference type="SAM" id="Phobius"/>
    </source>
</evidence>